<dbReference type="EMBL" id="JNAD02000002">
    <property type="protein sequence ID" value="RKM97922.1"/>
    <property type="molecule type" value="Genomic_DNA"/>
</dbReference>
<dbReference type="InterPro" id="IPR047721">
    <property type="entry name" value="DrmB"/>
</dbReference>
<accession>A0A420V7H7</accession>
<evidence type="ECO:0000313" key="4">
    <source>
        <dbReference type="Proteomes" id="UP000028058"/>
    </source>
</evidence>
<feature type="region of interest" description="Disordered" evidence="1">
    <location>
        <begin position="1"/>
        <end position="24"/>
    </location>
</feature>
<protein>
    <submittedName>
        <fullName evidence="3">DUF1998 domain-containing protein</fullName>
    </submittedName>
</protein>
<dbReference type="Pfam" id="PF09369">
    <property type="entry name" value="MZB"/>
    <property type="match status" value="1"/>
</dbReference>
<feature type="domain" description="MrfA-like Zn-binding" evidence="2">
    <location>
        <begin position="482"/>
        <end position="579"/>
    </location>
</feature>
<dbReference type="AlphaFoldDB" id="A0A420V7H7"/>
<dbReference type="Proteomes" id="UP000028058">
    <property type="component" value="Unassembled WGS sequence"/>
</dbReference>
<evidence type="ECO:0000313" key="3">
    <source>
        <dbReference type="EMBL" id="RKM97922.1"/>
    </source>
</evidence>
<evidence type="ECO:0000256" key="1">
    <source>
        <dbReference type="SAM" id="MobiDB-lite"/>
    </source>
</evidence>
<proteinExistence type="predicted"/>
<feature type="compositionally biased region" description="Basic and acidic residues" evidence="1">
    <location>
        <begin position="9"/>
        <end position="20"/>
    </location>
</feature>
<comment type="caution">
    <text evidence="3">The sequence shown here is derived from an EMBL/GenBank/DDBJ whole genome shotgun (WGS) entry which is preliminary data.</text>
</comment>
<dbReference type="RefSeq" id="WP_043461831.1">
    <property type="nucleotide sequence ID" value="NZ_CP134822.1"/>
</dbReference>
<gene>
    <name evidence="3" type="ORF">SFRA_005095</name>
</gene>
<name>A0A420V7H7_9ACTN</name>
<dbReference type="OrthoDB" id="9134227at2"/>
<keyword evidence="4" id="KW-1185">Reference proteome</keyword>
<reference evidence="3 4" key="1">
    <citation type="journal article" date="2014" name="Genome Announc.">
        <title>Draft Genome Sequence of Streptomyces fradiae ATCC 19609, a Strain Highly Sensitive to Antibiotics.</title>
        <authorList>
            <person name="Bekker O.B."/>
            <person name="Klimina K.M."/>
            <person name="Vatlin A.A."/>
            <person name="Zakharevich N.V."/>
            <person name="Kasianov A.S."/>
            <person name="Danilenko V.N."/>
        </authorList>
    </citation>
    <scope>NUCLEOTIDE SEQUENCE [LARGE SCALE GENOMIC DNA]</scope>
    <source>
        <strain evidence="3 4">ATCC 19609</strain>
    </source>
</reference>
<organism evidence="3 4">
    <name type="scientific">Streptomyces xinghaiensis</name>
    <dbReference type="NCBI Taxonomy" id="1038928"/>
    <lineage>
        <taxon>Bacteria</taxon>
        <taxon>Bacillati</taxon>
        <taxon>Actinomycetota</taxon>
        <taxon>Actinomycetes</taxon>
        <taxon>Kitasatosporales</taxon>
        <taxon>Streptomycetaceae</taxon>
        <taxon>Streptomyces</taxon>
    </lineage>
</organism>
<dbReference type="NCBIfam" id="NF038324">
    <property type="entry name" value="DrmB_fam"/>
    <property type="match status" value="1"/>
</dbReference>
<evidence type="ECO:0000259" key="2">
    <source>
        <dbReference type="Pfam" id="PF09369"/>
    </source>
</evidence>
<sequence length="613" mass="67153">MGLRSGSARGRDKEAKEKANARKRLGAVRRAQQITIYGVGSMVAIGDQSFLVSSLDSWRVWGDPEIHEPRLESKLHVDGFRLPPAASPPSGDGVRVRRFPTQYSCQGCGALKRYRDFNGTKGEGICGSCDRAVTPSRFILACSNGHLDEFPYWEWVHRRTDPTGGRDGERHRLKLITTGRTASLRSIVIECGCGKKASMEGAFGGRAMKDLGITCPGGQPWLGMHTKVTGCTEIPRALQRGSSAAWFPTVRSSLSIPPWHQALMQLVIREKKMLLGEDAEWIERVARKKEWLDKYSVEEVLRAVRTLDSAAAELQPDPETPPALEASDVLREEEYRQLLIGAEETPENEHFVCVPPMSSQDDPRLPGIDRTMLVKRLREVRALQYFSRVDTPLPTDPKRRRAPLHNGAVNWLPAIEVIGEGVFLRLDPDRLTAWEAKIGPDSPARRVAHLREQHTAVLESRGVTGTAAESRVTARLVLLHTLAHALINEWSLDCGYPAASLRERLYVSDEMAGVLLYTASSDSAGSLGGVIAQGTPKKLAASLRAALDRVSWCSADPLCMESDAGGVDSLNLAACHACVLLPETSCEMNNTFLDRGLLVGTGAVPGYFAAPTL</sequence>
<dbReference type="InterPro" id="IPR018973">
    <property type="entry name" value="MZB"/>
</dbReference>